<protein>
    <submittedName>
        <fullName evidence="2">Uncharacterized protein</fullName>
    </submittedName>
</protein>
<organism evidence="2 3">
    <name type="scientific">Pseudomonas syringae pv. actinidiae ICMP 18807</name>
    <dbReference type="NCBI Taxonomy" id="1194404"/>
    <lineage>
        <taxon>Bacteria</taxon>
        <taxon>Pseudomonadati</taxon>
        <taxon>Pseudomonadota</taxon>
        <taxon>Gammaproteobacteria</taxon>
        <taxon>Pseudomonadales</taxon>
        <taxon>Pseudomonadaceae</taxon>
        <taxon>Pseudomonas</taxon>
        <taxon>Pseudomonas syringae</taxon>
    </lineage>
</organism>
<dbReference type="Proteomes" id="UP000015729">
    <property type="component" value="Unassembled WGS sequence"/>
</dbReference>
<gene>
    <name evidence="2" type="ORF">A244_10445</name>
</gene>
<proteinExistence type="predicted"/>
<accession>S6VWF4</accession>
<name>S6VWF4_PSESF</name>
<dbReference type="PATRIC" id="fig|1194404.4.peg.2169"/>
<dbReference type="EMBL" id="AOKG01000696">
    <property type="protein sequence ID" value="EPN58282.1"/>
    <property type="molecule type" value="Genomic_DNA"/>
</dbReference>
<evidence type="ECO:0000256" key="1">
    <source>
        <dbReference type="SAM" id="MobiDB-lite"/>
    </source>
</evidence>
<sequence>MKLPEMTIVPMLRVGMHFVTLCVTDRRRATASRSDAERPRLRYHAERGSDEPCGQKILR</sequence>
<reference evidence="2 3" key="1">
    <citation type="journal article" date="2013" name="PLoS Pathog.">
        <title>Genomic analysis of the Kiwifruit pathogen Pseudomonas syringae pv. actinidiae provides insight into the origins of an emergent plant disease.</title>
        <authorList>
            <person name="McCann H.C."/>
            <person name="Rikkerink E.H."/>
            <person name="Bertels F."/>
            <person name="Fiers M."/>
            <person name="Lu A."/>
            <person name="Rees-George J."/>
            <person name="Andersen M.T."/>
            <person name="Gleave A.P."/>
            <person name="Haubold B."/>
            <person name="Wohlers M.W."/>
            <person name="Guttman D.S."/>
            <person name="Wang P.W."/>
            <person name="Straub C."/>
            <person name="Vanneste J.L."/>
            <person name="Rainey P.B."/>
            <person name="Templeton M.D."/>
        </authorList>
    </citation>
    <scope>NUCLEOTIDE SEQUENCE [LARGE SCALE GENOMIC DNA]</scope>
    <source>
        <strain evidence="2 3">ICMP 18807</strain>
    </source>
</reference>
<dbReference type="AlphaFoldDB" id="S6VWF4"/>
<comment type="caution">
    <text evidence="2">The sequence shown here is derived from an EMBL/GenBank/DDBJ whole genome shotgun (WGS) entry which is preliminary data.</text>
</comment>
<evidence type="ECO:0000313" key="3">
    <source>
        <dbReference type="Proteomes" id="UP000015729"/>
    </source>
</evidence>
<evidence type="ECO:0000313" key="2">
    <source>
        <dbReference type="EMBL" id="EPN58282.1"/>
    </source>
</evidence>
<feature type="compositionally biased region" description="Basic and acidic residues" evidence="1">
    <location>
        <begin position="29"/>
        <end position="50"/>
    </location>
</feature>
<feature type="region of interest" description="Disordered" evidence="1">
    <location>
        <begin position="29"/>
        <end position="59"/>
    </location>
</feature>